<dbReference type="SUPFAM" id="SSF56801">
    <property type="entry name" value="Acetyl-CoA synthetase-like"/>
    <property type="match status" value="1"/>
</dbReference>
<dbReference type="GO" id="GO:0016020">
    <property type="term" value="C:membrane"/>
    <property type="evidence" value="ECO:0007669"/>
    <property type="project" value="TreeGrafter"/>
</dbReference>
<sequence length="361" mass="40593">MVHFFPKALEAKQTIKLATGVEVATCRRRLTNQTPEDVKFTIDVSLVGSFDVIRGNLPAMRARKGRGPASISLSLSCPLKPVRWGICGYALMLHIQQASLGLRVLHNHCSKTFMPLLSFLHTLIHPVFEEEQKSRPEVIAIIMQILCGRDFKLSACRRCQVYAWWWLLEGWMNLCLRFPHPQECKLYHIQGRSNPQPFLPPKPDDVATICYTSGTTGTPKGVVLTHANLIANVAGSSYSVKFFSSDVYISYLPLAHIYERTKTSLLLIIGLCRRRQDPTAGTRQVFREVVVASENKFETVLSDLSLRYHRVSKKSREHQGDGSCGRREEFCVRPFAVSSNFPGALTISGFFHMLSSPPTLS</sequence>
<dbReference type="Pfam" id="PF00501">
    <property type="entry name" value="AMP-binding"/>
    <property type="match status" value="1"/>
</dbReference>
<keyword evidence="7" id="KW-1185">Reference proteome</keyword>
<evidence type="ECO:0000256" key="1">
    <source>
        <dbReference type="ARBA" id="ARBA00001946"/>
    </source>
</evidence>
<dbReference type="InterPro" id="IPR042099">
    <property type="entry name" value="ANL_N_sf"/>
</dbReference>
<dbReference type="GO" id="GO:0005524">
    <property type="term" value="F:ATP binding"/>
    <property type="evidence" value="ECO:0007669"/>
    <property type="project" value="UniProtKB-KW"/>
</dbReference>
<comment type="caution">
    <text evidence="6">The sequence shown here is derived from an EMBL/GenBank/DDBJ whole genome shotgun (WGS) entry which is preliminary data.</text>
</comment>
<proteinExistence type="predicted"/>
<dbReference type="Gene3D" id="3.40.50.12780">
    <property type="entry name" value="N-terminal domain of ligase-like"/>
    <property type="match status" value="1"/>
</dbReference>
<feature type="domain" description="AMP-dependent synthetase/ligase" evidence="5">
    <location>
        <begin position="194"/>
        <end position="271"/>
    </location>
</feature>
<gene>
    <name evidence="6" type="ORF">MERR_LOCUS3151</name>
</gene>
<dbReference type="AlphaFoldDB" id="A0A6D2HR82"/>
<evidence type="ECO:0000256" key="2">
    <source>
        <dbReference type="ARBA" id="ARBA00004872"/>
    </source>
</evidence>
<evidence type="ECO:0000313" key="7">
    <source>
        <dbReference type="Proteomes" id="UP000467841"/>
    </source>
</evidence>
<accession>A0A6D2HR82</accession>
<reference evidence="6" key="1">
    <citation type="submission" date="2020-01" db="EMBL/GenBank/DDBJ databases">
        <authorList>
            <person name="Mishra B."/>
        </authorList>
    </citation>
    <scope>NUCLEOTIDE SEQUENCE [LARGE SCALE GENOMIC DNA]</scope>
</reference>
<evidence type="ECO:0000256" key="4">
    <source>
        <dbReference type="ARBA" id="ARBA00022840"/>
    </source>
</evidence>
<dbReference type="InterPro" id="IPR000873">
    <property type="entry name" value="AMP-dep_synth/lig_dom"/>
</dbReference>
<dbReference type="PROSITE" id="PS00455">
    <property type="entry name" value="AMP_BINDING"/>
    <property type="match status" value="1"/>
</dbReference>
<dbReference type="PANTHER" id="PTHR43272:SF33">
    <property type="entry name" value="AMP-BINDING DOMAIN-CONTAINING PROTEIN-RELATED"/>
    <property type="match status" value="1"/>
</dbReference>
<organism evidence="6 7">
    <name type="scientific">Microthlaspi erraticum</name>
    <dbReference type="NCBI Taxonomy" id="1685480"/>
    <lineage>
        <taxon>Eukaryota</taxon>
        <taxon>Viridiplantae</taxon>
        <taxon>Streptophyta</taxon>
        <taxon>Embryophyta</taxon>
        <taxon>Tracheophyta</taxon>
        <taxon>Spermatophyta</taxon>
        <taxon>Magnoliopsida</taxon>
        <taxon>eudicotyledons</taxon>
        <taxon>Gunneridae</taxon>
        <taxon>Pentapetalae</taxon>
        <taxon>rosids</taxon>
        <taxon>malvids</taxon>
        <taxon>Brassicales</taxon>
        <taxon>Brassicaceae</taxon>
        <taxon>Coluteocarpeae</taxon>
        <taxon>Microthlaspi</taxon>
    </lineage>
</organism>
<protein>
    <recommendedName>
        <fullName evidence="5">AMP-dependent synthetase/ligase domain-containing protein</fullName>
    </recommendedName>
</protein>
<evidence type="ECO:0000313" key="6">
    <source>
        <dbReference type="EMBL" id="CAA7015916.1"/>
    </source>
</evidence>
<evidence type="ECO:0000256" key="3">
    <source>
        <dbReference type="ARBA" id="ARBA00022741"/>
    </source>
</evidence>
<comment type="cofactor">
    <cofactor evidence="1">
        <name>Mg(2+)</name>
        <dbReference type="ChEBI" id="CHEBI:18420"/>
    </cofactor>
</comment>
<evidence type="ECO:0000259" key="5">
    <source>
        <dbReference type="Pfam" id="PF00501"/>
    </source>
</evidence>
<dbReference type="Proteomes" id="UP000467841">
    <property type="component" value="Unassembled WGS sequence"/>
</dbReference>
<keyword evidence="3" id="KW-0547">Nucleotide-binding</keyword>
<name>A0A6D2HR82_9BRAS</name>
<dbReference type="GO" id="GO:0004467">
    <property type="term" value="F:long-chain fatty acid-CoA ligase activity"/>
    <property type="evidence" value="ECO:0007669"/>
    <property type="project" value="UniProtKB-ARBA"/>
</dbReference>
<dbReference type="EMBL" id="CACVBM020000210">
    <property type="protein sequence ID" value="CAA7015916.1"/>
    <property type="molecule type" value="Genomic_DNA"/>
</dbReference>
<dbReference type="OrthoDB" id="1744613at2759"/>
<dbReference type="GO" id="GO:0005783">
    <property type="term" value="C:endoplasmic reticulum"/>
    <property type="evidence" value="ECO:0007669"/>
    <property type="project" value="TreeGrafter"/>
</dbReference>
<dbReference type="PANTHER" id="PTHR43272">
    <property type="entry name" value="LONG-CHAIN-FATTY-ACID--COA LIGASE"/>
    <property type="match status" value="1"/>
</dbReference>
<dbReference type="InterPro" id="IPR020845">
    <property type="entry name" value="AMP-binding_CS"/>
</dbReference>
<keyword evidence="4" id="KW-0067">ATP-binding</keyword>
<comment type="pathway">
    <text evidence="2">Lipid metabolism; fatty acid metabolism.</text>
</comment>